<reference evidence="5" key="1">
    <citation type="submission" date="2018-02" db="EMBL/GenBank/DDBJ databases">
        <title>Genome sequence of Desulfocucumis palustris strain NAW-5.</title>
        <authorList>
            <person name="Watanabe M."/>
            <person name="Kojima H."/>
            <person name="Fukui M."/>
        </authorList>
    </citation>
    <scope>NUCLEOTIDE SEQUENCE [LARGE SCALE GENOMIC DNA]</scope>
    <source>
        <strain evidence="5">NAW-5</strain>
    </source>
</reference>
<dbReference type="GO" id="GO:0004222">
    <property type="term" value="F:metalloendopeptidase activity"/>
    <property type="evidence" value="ECO:0007669"/>
    <property type="project" value="TreeGrafter"/>
</dbReference>
<evidence type="ECO:0000259" key="3">
    <source>
        <dbReference type="PROSITE" id="PS51782"/>
    </source>
</evidence>
<evidence type="ECO:0000313" key="5">
    <source>
        <dbReference type="Proteomes" id="UP000239549"/>
    </source>
</evidence>
<proteinExistence type="predicted"/>
<dbReference type="Proteomes" id="UP000239549">
    <property type="component" value="Unassembled WGS sequence"/>
</dbReference>
<evidence type="ECO:0000256" key="2">
    <source>
        <dbReference type="SAM" id="SignalP"/>
    </source>
</evidence>
<protein>
    <submittedName>
        <fullName evidence="4">Membrane proteins related to metalloendopeptidase</fullName>
    </submittedName>
</protein>
<name>A0A2L2XHM6_9FIRM</name>
<feature type="domain" description="LysM" evidence="3">
    <location>
        <begin position="64"/>
        <end position="108"/>
    </location>
</feature>
<comment type="caution">
    <text evidence="4">The sequence shown here is derived from an EMBL/GenBank/DDBJ whole genome shotgun (WGS) entry which is preliminary data.</text>
</comment>
<feature type="chain" id="PRO_5014740121" evidence="2">
    <location>
        <begin position="28"/>
        <end position="301"/>
    </location>
</feature>
<dbReference type="RefSeq" id="WP_128739186.1">
    <property type="nucleotide sequence ID" value="NZ_BFAV01000179.1"/>
</dbReference>
<dbReference type="InterPro" id="IPR016047">
    <property type="entry name" value="M23ase_b-sheet_dom"/>
</dbReference>
<dbReference type="Gene3D" id="3.10.350.10">
    <property type="entry name" value="LysM domain"/>
    <property type="match status" value="2"/>
</dbReference>
<dbReference type="PANTHER" id="PTHR21666:SF270">
    <property type="entry name" value="MUREIN HYDROLASE ACTIVATOR ENVC"/>
    <property type="match status" value="1"/>
</dbReference>
<dbReference type="CDD" id="cd12797">
    <property type="entry name" value="M23_peptidase"/>
    <property type="match status" value="1"/>
</dbReference>
<feature type="region of interest" description="Disordered" evidence="1">
    <location>
        <begin position="34"/>
        <end position="55"/>
    </location>
</feature>
<dbReference type="CDD" id="cd00118">
    <property type="entry name" value="LysM"/>
    <property type="match status" value="2"/>
</dbReference>
<feature type="domain" description="LysM" evidence="3">
    <location>
        <begin position="113"/>
        <end position="157"/>
    </location>
</feature>
<dbReference type="Pfam" id="PF01476">
    <property type="entry name" value="LysM"/>
    <property type="match status" value="2"/>
</dbReference>
<gene>
    <name evidence="4" type="ORF">DCCM_4789</name>
</gene>
<dbReference type="Gene3D" id="2.70.70.10">
    <property type="entry name" value="Glucose Permease (Domain IIA)"/>
    <property type="match status" value="1"/>
</dbReference>
<dbReference type="SMART" id="SM00257">
    <property type="entry name" value="LysM"/>
    <property type="match status" value="2"/>
</dbReference>
<dbReference type="PANTHER" id="PTHR21666">
    <property type="entry name" value="PEPTIDASE-RELATED"/>
    <property type="match status" value="1"/>
</dbReference>
<accession>A0A2L2XHM6</accession>
<evidence type="ECO:0000256" key="1">
    <source>
        <dbReference type="SAM" id="MobiDB-lite"/>
    </source>
</evidence>
<dbReference type="Pfam" id="PF01551">
    <property type="entry name" value="Peptidase_M23"/>
    <property type="match status" value="1"/>
</dbReference>
<dbReference type="AlphaFoldDB" id="A0A2L2XHM6"/>
<organism evidence="4 5">
    <name type="scientific">Desulfocucumis palustris</name>
    <dbReference type="NCBI Taxonomy" id="1898651"/>
    <lineage>
        <taxon>Bacteria</taxon>
        <taxon>Bacillati</taxon>
        <taxon>Bacillota</taxon>
        <taxon>Clostridia</taxon>
        <taxon>Eubacteriales</taxon>
        <taxon>Desulfocucumaceae</taxon>
        <taxon>Desulfocucumis</taxon>
    </lineage>
</organism>
<keyword evidence="5" id="KW-1185">Reference proteome</keyword>
<dbReference type="PROSITE" id="PS51782">
    <property type="entry name" value="LYSM"/>
    <property type="match status" value="2"/>
</dbReference>
<dbReference type="SUPFAM" id="SSF51261">
    <property type="entry name" value="Duplicated hybrid motif"/>
    <property type="match status" value="1"/>
</dbReference>
<evidence type="ECO:0000313" key="4">
    <source>
        <dbReference type="EMBL" id="GBF35660.1"/>
    </source>
</evidence>
<dbReference type="InterPro" id="IPR036779">
    <property type="entry name" value="LysM_dom_sf"/>
</dbReference>
<sequence length="301" mass="32276">MFNRKKALSVIILVSLLALSPVLTAGAGPEIRYMGDKTGDASPAGERNVYTDAGASAPSEPAIGLYPVRSGDTLSSIAGRFGVDMREVARLNQLGSNDYIIAGQLLKIPCEVVTYRVKAGETLWSISEKCRIPLWRLTRANNLSDENFVAEGQELIIPAFAGTNSHTRIARSGFVAEKMPWPVVGWISSPFGMRDGRPHEGIDIAADQGAPIRAARPGRVVSAEPMGTYGLAVIIDHGNGMSTLYAHASVLLVKSGDWVEEGQTVALVGSTGRSTGPHLHLEIRIDGQPMDPLLFLQTRYA</sequence>
<dbReference type="OrthoDB" id="9814460at2"/>
<dbReference type="EMBL" id="BFAV01000179">
    <property type="protein sequence ID" value="GBF35660.1"/>
    <property type="molecule type" value="Genomic_DNA"/>
</dbReference>
<keyword evidence="2" id="KW-0732">Signal</keyword>
<dbReference type="InterPro" id="IPR050570">
    <property type="entry name" value="Cell_wall_metabolism_enzyme"/>
</dbReference>
<dbReference type="InterPro" id="IPR018392">
    <property type="entry name" value="LysM"/>
</dbReference>
<dbReference type="InterPro" id="IPR011055">
    <property type="entry name" value="Dup_hybrid_motif"/>
</dbReference>
<feature type="signal peptide" evidence="2">
    <location>
        <begin position="1"/>
        <end position="27"/>
    </location>
</feature>